<gene>
    <name evidence="2" type="ORF">PSDVSF_23410</name>
</gene>
<dbReference type="Proteomes" id="UP001053296">
    <property type="component" value="Chromosome"/>
</dbReference>
<dbReference type="EMBL" id="AP024485">
    <property type="protein sequence ID" value="BCS89099.1"/>
    <property type="molecule type" value="Genomic_DNA"/>
</dbReference>
<organism evidence="2 3">
    <name type="scientific">Pseudodesulfovibrio sediminis</name>
    <dbReference type="NCBI Taxonomy" id="2810563"/>
    <lineage>
        <taxon>Bacteria</taxon>
        <taxon>Pseudomonadati</taxon>
        <taxon>Thermodesulfobacteriota</taxon>
        <taxon>Desulfovibrionia</taxon>
        <taxon>Desulfovibrionales</taxon>
        <taxon>Desulfovibrionaceae</taxon>
    </lineage>
</organism>
<proteinExistence type="predicted"/>
<reference evidence="2" key="1">
    <citation type="journal article" date="2022" name="Arch. Microbiol.">
        <title>Pseudodesulfovibrio sediminis sp. nov., a mesophilic and neutrophilic sulfate-reducing bacterium isolated from sediment of a brackish lake.</title>
        <authorList>
            <person name="Takahashi A."/>
            <person name="Kojima H."/>
            <person name="Watanabe M."/>
            <person name="Fukui M."/>
        </authorList>
    </citation>
    <scope>NUCLEOTIDE SEQUENCE</scope>
    <source>
        <strain evidence="2">SF6</strain>
    </source>
</reference>
<dbReference type="Gene3D" id="3.40.50.2000">
    <property type="entry name" value="Glycogen Phosphorylase B"/>
    <property type="match status" value="1"/>
</dbReference>
<name>A0ABM7P7W3_9BACT</name>
<evidence type="ECO:0000259" key="1">
    <source>
        <dbReference type="Pfam" id="PF13477"/>
    </source>
</evidence>
<dbReference type="SUPFAM" id="SSF53756">
    <property type="entry name" value="UDP-Glycosyltransferase/glycogen phosphorylase"/>
    <property type="match status" value="1"/>
</dbReference>
<dbReference type="Pfam" id="PF13477">
    <property type="entry name" value="Glyco_trans_4_2"/>
    <property type="match status" value="1"/>
</dbReference>
<evidence type="ECO:0000313" key="2">
    <source>
        <dbReference type="EMBL" id="BCS89099.1"/>
    </source>
</evidence>
<dbReference type="InterPro" id="IPR028098">
    <property type="entry name" value="Glyco_trans_4-like_N"/>
</dbReference>
<evidence type="ECO:0000313" key="3">
    <source>
        <dbReference type="Proteomes" id="UP001053296"/>
    </source>
</evidence>
<protein>
    <recommendedName>
        <fullName evidence="1">Glycosyltransferase subfamily 4-like N-terminal domain-containing protein</fullName>
    </recommendedName>
</protein>
<feature type="domain" description="Glycosyltransferase subfamily 4-like N-terminal" evidence="1">
    <location>
        <begin position="56"/>
        <end position="144"/>
    </location>
</feature>
<keyword evidence="3" id="KW-1185">Reference proteome</keyword>
<accession>A0ABM7P7W3</accession>
<sequence>MIHMKIAVIHGSAHSLLADQGLLLERMVELGHEVHTLAPPADEEVLTGLKELGTESATYPLTRGKFSPLADLTSMSQIKQILYRIKPDVVLSISSKPMTFGSMAARMAWVDHQKRIYSLVTGLGFPFTEKAGWKRRIIYAYTKYMMGGGLGACTGIIFRNSEDEAFFRAFGVIRDTARTTIIENLIPEKDTPADQSRDASINDLLSYMELI</sequence>